<dbReference type="SUPFAM" id="SSF74924">
    <property type="entry name" value="Cap-Gly domain"/>
    <property type="match status" value="1"/>
</dbReference>
<dbReference type="EMBL" id="MU155161">
    <property type="protein sequence ID" value="KAF9482808.1"/>
    <property type="molecule type" value="Genomic_DNA"/>
</dbReference>
<dbReference type="PANTHER" id="PTHR46652:SF7">
    <property type="entry name" value="LEUCINE-RICH REPEAT AND IQ DOMAIN-CONTAINING PROTEIN 1"/>
    <property type="match status" value="1"/>
</dbReference>
<dbReference type="InterPro" id="IPR001611">
    <property type="entry name" value="Leu-rich_rpt"/>
</dbReference>
<keyword evidence="5" id="KW-0677">Repeat</keyword>
<dbReference type="AlphaFoldDB" id="A0A9P5Z7D8"/>
<evidence type="ECO:0000256" key="4">
    <source>
        <dbReference type="ARBA" id="ARBA00022614"/>
    </source>
</evidence>
<dbReference type="OrthoDB" id="5273213at2759"/>
<dbReference type="Pfam" id="PF01302">
    <property type="entry name" value="CAP_GLY"/>
    <property type="match status" value="1"/>
</dbReference>
<dbReference type="InterPro" id="IPR000938">
    <property type="entry name" value="CAP-Gly_domain"/>
</dbReference>
<accession>A0A9P5Z7D8</accession>
<name>A0A9P5Z7D8_9AGAR</name>
<evidence type="ECO:0000313" key="10">
    <source>
        <dbReference type="Proteomes" id="UP000807469"/>
    </source>
</evidence>
<dbReference type="InterPro" id="IPR032675">
    <property type="entry name" value="LRR_dom_sf"/>
</dbReference>
<dbReference type="PANTHER" id="PTHR46652">
    <property type="entry name" value="LEUCINE-RICH REPEAT AND IQ DOMAIN-CONTAINING PROTEIN 1-RELATED"/>
    <property type="match status" value="1"/>
</dbReference>
<evidence type="ECO:0000256" key="1">
    <source>
        <dbReference type="ARBA" id="ARBA00004496"/>
    </source>
</evidence>
<dbReference type="PROSITE" id="PS50245">
    <property type="entry name" value="CAP_GLY_2"/>
    <property type="match status" value="1"/>
</dbReference>
<reference evidence="9" key="1">
    <citation type="submission" date="2020-11" db="EMBL/GenBank/DDBJ databases">
        <authorList>
            <consortium name="DOE Joint Genome Institute"/>
            <person name="Ahrendt S."/>
            <person name="Riley R."/>
            <person name="Andreopoulos W."/>
            <person name="Labutti K."/>
            <person name="Pangilinan J."/>
            <person name="Ruiz-Duenas F.J."/>
            <person name="Barrasa J.M."/>
            <person name="Sanchez-Garcia M."/>
            <person name="Camarero S."/>
            <person name="Miyauchi S."/>
            <person name="Serrano A."/>
            <person name="Linde D."/>
            <person name="Babiker R."/>
            <person name="Drula E."/>
            <person name="Ayuso-Fernandez I."/>
            <person name="Pacheco R."/>
            <person name="Padilla G."/>
            <person name="Ferreira P."/>
            <person name="Barriuso J."/>
            <person name="Kellner H."/>
            <person name="Castanera R."/>
            <person name="Alfaro M."/>
            <person name="Ramirez L."/>
            <person name="Pisabarro A.G."/>
            <person name="Kuo A."/>
            <person name="Tritt A."/>
            <person name="Lipzen A."/>
            <person name="He G."/>
            <person name="Yan M."/>
            <person name="Ng V."/>
            <person name="Cullen D."/>
            <person name="Martin F."/>
            <person name="Rosso M.-N."/>
            <person name="Henrissat B."/>
            <person name="Hibbett D."/>
            <person name="Martinez A.T."/>
            <person name="Grigoriev I.V."/>
        </authorList>
    </citation>
    <scope>NUCLEOTIDE SEQUENCE</scope>
    <source>
        <strain evidence="9">CIRM-BRFM 674</strain>
    </source>
</reference>
<dbReference type="Proteomes" id="UP000807469">
    <property type="component" value="Unassembled WGS sequence"/>
</dbReference>
<evidence type="ECO:0000256" key="2">
    <source>
        <dbReference type="ARBA" id="ARBA00006286"/>
    </source>
</evidence>
<dbReference type="Gene3D" id="3.80.10.10">
    <property type="entry name" value="Ribonuclease Inhibitor"/>
    <property type="match status" value="2"/>
</dbReference>
<keyword evidence="6" id="KW-0143">Chaperone</keyword>
<dbReference type="Gene3D" id="2.30.30.190">
    <property type="entry name" value="CAP Gly-rich-like domain"/>
    <property type="match status" value="1"/>
</dbReference>
<organism evidence="9 10">
    <name type="scientific">Pholiota conissans</name>
    <dbReference type="NCBI Taxonomy" id="109636"/>
    <lineage>
        <taxon>Eukaryota</taxon>
        <taxon>Fungi</taxon>
        <taxon>Dikarya</taxon>
        <taxon>Basidiomycota</taxon>
        <taxon>Agaricomycotina</taxon>
        <taxon>Agaricomycetes</taxon>
        <taxon>Agaricomycetidae</taxon>
        <taxon>Agaricales</taxon>
        <taxon>Agaricineae</taxon>
        <taxon>Strophariaceae</taxon>
        <taxon>Pholiota</taxon>
    </lineage>
</organism>
<dbReference type="GO" id="GO:0005737">
    <property type="term" value="C:cytoplasm"/>
    <property type="evidence" value="ECO:0007669"/>
    <property type="project" value="UniProtKB-SubCell"/>
</dbReference>
<sequence>MHPRVKVCRPSSSTSAPFVTFPSFMPDSNPSVGARINHNGDIATIRYVGPVDGTRGTWLGVEWDITARGKHDGCKDGKQYFICRSKASGSFIRPTPHILYGVSFLHALSAKYIETLHGSQTQEKVTLGSSQGAIQVEAVSLDKIREKFARLDRLREVSLENANVVKGDPSGSIVNTCPNIRGLDLSQNLFTHWETIAQITQELPALQRLSLNRNRLQLSTNPDALANAFLRLTEIQLNATLMTWAEMQKITAFMPQLQAVEMGYNQLTRLRGDNLPTSFNSTISTINLDSNLCSDWIHLWSALKEYQCLQRVILTANSIKTIPFPQSPSDFLPGIKYLSLSDNNICNWDVIDSLSCWLPSLETLTIGGNPLVNVAGPENQTRPLLIARIPSLCTLDGTIISSRERMDAELFYMSVIMNEGIVSDDERAKAHHHWHNLCKKHGKPDEVREQQKPQTKLGNQLLDLKLYAYNEEFVEKRAEPSEPPTAVIRVLPSMTLRILRLKICKALKYDPRNTNIMFWLRMPHGALGRLDDESTYRDLDWLGLEHNSQIIYQIQ</sequence>
<keyword evidence="4" id="KW-0433">Leucine-rich repeat</keyword>
<keyword evidence="3" id="KW-0963">Cytoplasm</keyword>
<evidence type="ECO:0000256" key="7">
    <source>
        <dbReference type="ARBA" id="ARBA00026055"/>
    </source>
</evidence>
<dbReference type="InterPro" id="IPR050836">
    <property type="entry name" value="SDS22/Internalin_LRR"/>
</dbReference>
<feature type="domain" description="CAP-Gly" evidence="8">
    <location>
        <begin position="49"/>
        <end position="93"/>
    </location>
</feature>
<dbReference type="SMART" id="SM01052">
    <property type="entry name" value="CAP_GLY"/>
    <property type="match status" value="1"/>
</dbReference>
<comment type="subcellular location">
    <subcellularLocation>
        <location evidence="1">Cytoplasm</location>
    </subcellularLocation>
</comment>
<evidence type="ECO:0000259" key="8">
    <source>
        <dbReference type="PROSITE" id="PS50245"/>
    </source>
</evidence>
<proteinExistence type="inferred from homology"/>
<evidence type="ECO:0000256" key="3">
    <source>
        <dbReference type="ARBA" id="ARBA00022490"/>
    </source>
</evidence>
<comment type="subunit">
    <text evidence="7">Supercomplex made of cofactors A to E. Cofactors A and D function by capturing and stabilizing tubulin in a quasi-native conformation. Cofactor E binds to the cofactor D-tubulin complex; interaction with cofactor C then causes the release of tubulin polypeptides that are committed to the native state.</text>
</comment>
<dbReference type="FunFam" id="2.30.30.190:FF:000016">
    <property type="entry name" value="Tubulin-folding cofactor E"/>
    <property type="match status" value="1"/>
</dbReference>
<dbReference type="PROSITE" id="PS51450">
    <property type="entry name" value="LRR"/>
    <property type="match status" value="1"/>
</dbReference>
<evidence type="ECO:0000313" key="9">
    <source>
        <dbReference type="EMBL" id="KAF9482808.1"/>
    </source>
</evidence>
<protein>
    <submittedName>
        <fullName evidence="9">RNI-like protein</fullName>
    </submittedName>
</protein>
<evidence type="ECO:0000256" key="5">
    <source>
        <dbReference type="ARBA" id="ARBA00022737"/>
    </source>
</evidence>
<gene>
    <name evidence="9" type="ORF">BDN70DRAFT_874616</name>
</gene>
<dbReference type="SUPFAM" id="SSF52058">
    <property type="entry name" value="L domain-like"/>
    <property type="match status" value="1"/>
</dbReference>
<dbReference type="PROSITE" id="PS00845">
    <property type="entry name" value="CAP_GLY_1"/>
    <property type="match status" value="1"/>
</dbReference>
<comment type="caution">
    <text evidence="9">The sequence shown here is derived from an EMBL/GenBank/DDBJ whole genome shotgun (WGS) entry which is preliminary data.</text>
</comment>
<keyword evidence="10" id="KW-1185">Reference proteome</keyword>
<comment type="similarity">
    <text evidence="2">Belongs to the TBCE family.</text>
</comment>
<evidence type="ECO:0000256" key="6">
    <source>
        <dbReference type="ARBA" id="ARBA00023186"/>
    </source>
</evidence>
<dbReference type="InterPro" id="IPR036859">
    <property type="entry name" value="CAP-Gly_dom_sf"/>
</dbReference>